<protein>
    <submittedName>
        <fullName evidence="1">Uncharacterized protein</fullName>
    </submittedName>
</protein>
<gene>
    <name evidence="1" type="ORF">UFOVP1326_29</name>
    <name evidence="2" type="ORF">UFOVP1436_10</name>
</gene>
<dbReference type="EMBL" id="LR797388">
    <property type="protein sequence ID" value="CAB4212424.1"/>
    <property type="molecule type" value="Genomic_DNA"/>
</dbReference>
<proteinExistence type="predicted"/>
<name>A0A6J5RY21_9CAUD</name>
<accession>A0A6J5RY21</accession>
<reference evidence="1" key="1">
    <citation type="submission" date="2020-05" db="EMBL/GenBank/DDBJ databases">
        <authorList>
            <person name="Chiriac C."/>
            <person name="Salcher M."/>
            <person name="Ghai R."/>
            <person name="Kavagutti S V."/>
        </authorList>
    </citation>
    <scope>NUCLEOTIDE SEQUENCE</scope>
</reference>
<dbReference type="EMBL" id="LR797276">
    <property type="protein sequence ID" value="CAB4199227.1"/>
    <property type="molecule type" value="Genomic_DNA"/>
</dbReference>
<evidence type="ECO:0000313" key="1">
    <source>
        <dbReference type="EMBL" id="CAB4199227.1"/>
    </source>
</evidence>
<sequence length="75" mass="8330">MSDEIIRRTDSLSGLQNLIFDLERQLTEVTANFERECQNGDRLAEALGVPRTEGGSLRVQRMLNVIEALRAGGAK</sequence>
<organism evidence="1">
    <name type="scientific">uncultured Caudovirales phage</name>
    <dbReference type="NCBI Taxonomy" id="2100421"/>
    <lineage>
        <taxon>Viruses</taxon>
        <taxon>Duplodnaviria</taxon>
        <taxon>Heunggongvirae</taxon>
        <taxon>Uroviricota</taxon>
        <taxon>Caudoviricetes</taxon>
        <taxon>Peduoviridae</taxon>
        <taxon>Maltschvirus</taxon>
        <taxon>Maltschvirus maltsch</taxon>
    </lineage>
</organism>
<evidence type="ECO:0000313" key="2">
    <source>
        <dbReference type="EMBL" id="CAB4212424.1"/>
    </source>
</evidence>